<keyword evidence="9" id="KW-1185">Reference proteome</keyword>
<proteinExistence type="inferred from homology"/>
<evidence type="ECO:0000313" key="9">
    <source>
        <dbReference type="Proteomes" id="UP001209878"/>
    </source>
</evidence>
<dbReference type="Proteomes" id="UP001209878">
    <property type="component" value="Unassembled WGS sequence"/>
</dbReference>
<evidence type="ECO:0000313" key="8">
    <source>
        <dbReference type="EMBL" id="KAK2185332.1"/>
    </source>
</evidence>
<organism evidence="8 9">
    <name type="scientific">Ridgeia piscesae</name>
    <name type="common">Tubeworm</name>
    <dbReference type="NCBI Taxonomy" id="27915"/>
    <lineage>
        <taxon>Eukaryota</taxon>
        <taxon>Metazoa</taxon>
        <taxon>Spiralia</taxon>
        <taxon>Lophotrochozoa</taxon>
        <taxon>Annelida</taxon>
        <taxon>Polychaeta</taxon>
        <taxon>Sedentaria</taxon>
        <taxon>Canalipalpata</taxon>
        <taxon>Sabellida</taxon>
        <taxon>Siboglinidae</taxon>
        <taxon>Ridgeia</taxon>
    </lineage>
</organism>
<dbReference type="GO" id="GO:0008381">
    <property type="term" value="F:mechanosensitive monoatomic ion channel activity"/>
    <property type="evidence" value="ECO:0007669"/>
    <property type="project" value="TreeGrafter"/>
</dbReference>
<evidence type="ECO:0000256" key="2">
    <source>
        <dbReference type="ARBA" id="ARBA00006510"/>
    </source>
</evidence>
<comment type="caution">
    <text evidence="8">The sequence shown here is derived from an EMBL/GenBank/DDBJ whole genome shotgun (WGS) entry which is preliminary data.</text>
</comment>
<keyword evidence="5 6" id="KW-0472">Membrane</keyword>
<evidence type="ECO:0000256" key="1">
    <source>
        <dbReference type="ARBA" id="ARBA00004141"/>
    </source>
</evidence>
<feature type="transmembrane region" description="Helical" evidence="6">
    <location>
        <begin position="421"/>
        <end position="443"/>
    </location>
</feature>
<feature type="transmembrane region" description="Helical" evidence="6">
    <location>
        <begin position="231"/>
        <end position="249"/>
    </location>
</feature>
<dbReference type="GO" id="GO:0005886">
    <property type="term" value="C:plasma membrane"/>
    <property type="evidence" value="ECO:0007669"/>
    <property type="project" value="InterPro"/>
</dbReference>
<dbReference type="EMBL" id="JAODUO010000240">
    <property type="protein sequence ID" value="KAK2185332.1"/>
    <property type="molecule type" value="Genomic_DNA"/>
</dbReference>
<dbReference type="AlphaFoldDB" id="A0AAD9NZH0"/>
<dbReference type="InterPro" id="IPR038900">
    <property type="entry name" value="TMC"/>
</dbReference>
<name>A0AAD9NZH0_RIDPI</name>
<evidence type="ECO:0000256" key="6">
    <source>
        <dbReference type="SAM" id="Phobius"/>
    </source>
</evidence>
<protein>
    <recommendedName>
        <fullName evidence="7">TMC domain-containing protein</fullName>
    </recommendedName>
</protein>
<feature type="domain" description="TMC" evidence="7">
    <location>
        <begin position="336"/>
        <end position="417"/>
    </location>
</feature>
<comment type="similarity">
    <text evidence="2">Belongs to the TMC family.</text>
</comment>
<feature type="transmembrane region" description="Helical" evidence="6">
    <location>
        <begin position="372"/>
        <end position="398"/>
    </location>
</feature>
<gene>
    <name evidence="8" type="ORF">NP493_240g06006</name>
</gene>
<evidence type="ECO:0000256" key="3">
    <source>
        <dbReference type="ARBA" id="ARBA00022692"/>
    </source>
</evidence>
<dbReference type="Pfam" id="PF07810">
    <property type="entry name" value="TMC"/>
    <property type="match status" value="1"/>
</dbReference>
<evidence type="ECO:0000259" key="7">
    <source>
        <dbReference type="Pfam" id="PF07810"/>
    </source>
</evidence>
<evidence type="ECO:0000256" key="5">
    <source>
        <dbReference type="ARBA" id="ARBA00023136"/>
    </source>
</evidence>
<accession>A0AAD9NZH0</accession>
<evidence type="ECO:0000256" key="4">
    <source>
        <dbReference type="ARBA" id="ARBA00022989"/>
    </source>
</evidence>
<dbReference type="PANTHER" id="PTHR23302">
    <property type="entry name" value="TRANSMEMBRANE CHANNEL-RELATED"/>
    <property type="match status" value="1"/>
</dbReference>
<keyword evidence="3 6" id="KW-0812">Transmembrane</keyword>
<comment type="subcellular location">
    <subcellularLocation>
        <location evidence="1">Membrane</location>
        <topology evidence="1">Multi-pass membrane protein</topology>
    </subcellularLocation>
</comment>
<feature type="transmembrane region" description="Helical" evidence="6">
    <location>
        <begin position="294"/>
        <end position="318"/>
    </location>
</feature>
<dbReference type="InterPro" id="IPR012496">
    <property type="entry name" value="TMC_dom"/>
</dbReference>
<keyword evidence="4 6" id="KW-1133">Transmembrane helix</keyword>
<feature type="transmembrane region" description="Helical" evidence="6">
    <location>
        <begin position="129"/>
        <end position="150"/>
    </location>
</feature>
<sequence>MAARFRRAVAVVKVADDAFVKQFKNKRQQLKAARERAAVETGIELRRLQIAQQQGLKLPKGDGEDEEEDLDDIAKDKQAKIIRGMNLHRWWVALKLKLGELGVALTLWSSSLKTIEGQFGGGVLMYFRFLRWLFTVNFAIFVLVVLFVIVPQATLSDDLAPPNSTGDALEERVNCTKLYVVKEALNARSTQPIIDFLQGTGWMEKTMAFYGDYRDTRVIVTNTAHTYNLPLAYLLTVLACFLLSLILVVRKTRIASVGLWSFRFILNVIVFAILASACYAIYLKRPDFEEKTPVTQLAFSFMTSLTITALNSIVPIIFKKIVKLEGYSFAVEVNVTLIRLFVTHVKGCLSDRIGLQEFDIPKNILDLIYTEVLVWFGTFFSPMIPVMTVLKLFLVFYLKMTSLLYNFTPSTKPYRASDSQFFIQVVLLGAYVACILPIVYVMWRLVCV</sequence>
<feature type="transmembrane region" description="Helical" evidence="6">
    <location>
        <begin position="261"/>
        <end position="282"/>
    </location>
</feature>
<reference evidence="8" key="1">
    <citation type="journal article" date="2023" name="Mol. Biol. Evol.">
        <title>Third-Generation Sequencing Reveals the Adaptive Role of the Epigenome in Three Deep-Sea Polychaetes.</title>
        <authorList>
            <person name="Perez M."/>
            <person name="Aroh O."/>
            <person name="Sun Y."/>
            <person name="Lan Y."/>
            <person name="Juniper S.K."/>
            <person name="Young C.R."/>
            <person name="Angers B."/>
            <person name="Qian P.Y."/>
        </authorList>
    </citation>
    <scope>NUCLEOTIDE SEQUENCE</scope>
    <source>
        <strain evidence="8">R07B-5</strain>
    </source>
</reference>
<dbReference type="PANTHER" id="PTHR23302:SF24">
    <property type="entry name" value="TMC DOMAIN-CONTAINING PROTEIN"/>
    <property type="match status" value="1"/>
</dbReference>